<feature type="compositionally biased region" description="Polar residues" evidence="1">
    <location>
        <begin position="1"/>
        <end position="23"/>
    </location>
</feature>
<reference evidence="2" key="1">
    <citation type="submission" date="2021-06" db="EMBL/GenBank/DDBJ databases">
        <authorList>
            <person name="Hodson N. C."/>
            <person name="Mongue J. A."/>
            <person name="Jaron S. K."/>
        </authorList>
    </citation>
    <scope>NUCLEOTIDE SEQUENCE</scope>
</reference>
<organism evidence="2 3">
    <name type="scientific">Allacma fusca</name>
    <dbReference type="NCBI Taxonomy" id="39272"/>
    <lineage>
        <taxon>Eukaryota</taxon>
        <taxon>Metazoa</taxon>
        <taxon>Ecdysozoa</taxon>
        <taxon>Arthropoda</taxon>
        <taxon>Hexapoda</taxon>
        <taxon>Collembola</taxon>
        <taxon>Symphypleona</taxon>
        <taxon>Sminthuridae</taxon>
        <taxon>Allacma</taxon>
    </lineage>
</organism>
<feature type="region of interest" description="Disordered" evidence="1">
    <location>
        <begin position="1"/>
        <end position="27"/>
    </location>
</feature>
<dbReference type="OrthoDB" id="8065733at2759"/>
<evidence type="ECO:0000313" key="3">
    <source>
        <dbReference type="Proteomes" id="UP000708208"/>
    </source>
</evidence>
<proteinExistence type="predicted"/>
<evidence type="ECO:0000313" key="2">
    <source>
        <dbReference type="EMBL" id="CAG7731079.1"/>
    </source>
</evidence>
<gene>
    <name evidence="2" type="ORF">AFUS01_LOCUS19688</name>
</gene>
<sequence>MSTYLSSSSNDETPLNREANGQGSKHRKRLLQQNAIQKQSLKKRADYLTSLPQNRFNFRSRPIALTGDTKEITVAEAKSKYEEVFTIHQQGAFQMCRWRSNSKELINYILPDLTTLGKTDCSIETEIPERIVSMAWNPNVDTLTYDLSFYKVRPEILSQAEVPIKRVVCKVAMAIFNPLGLVIHLTIPGN</sequence>
<dbReference type="Proteomes" id="UP000708208">
    <property type="component" value="Unassembled WGS sequence"/>
</dbReference>
<keyword evidence="3" id="KW-1185">Reference proteome</keyword>
<name>A0A8J2K7V9_9HEXA</name>
<evidence type="ECO:0000256" key="1">
    <source>
        <dbReference type="SAM" id="MobiDB-lite"/>
    </source>
</evidence>
<feature type="non-terminal residue" evidence="2">
    <location>
        <position position="1"/>
    </location>
</feature>
<dbReference type="AlphaFoldDB" id="A0A8J2K7V9"/>
<dbReference type="EMBL" id="CAJVCH010205440">
    <property type="protein sequence ID" value="CAG7731079.1"/>
    <property type="molecule type" value="Genomic_DNA"/>
</dbReference>
<accession>A0A8J2K7V9</accession>
<comment type="caution">
    <text evidence="2">The sequence shown here is derived from an EMBL/GenBank/DDBJ whole genome shotgun (WGS) entry which is preliminary data.</text>
</comment>
<protein>
    <submittedName>
        <fullName evidence="2">Uncharacterized protein</fullName>
    </submittedName>
</protein>